<proteinExistence type="predicted"/>
<reference evidence="2 3" key="1">
    <citation type="journal article" date="2021" name="Elife">
        <title>Chloroplast acquisition without the gene transfer in kleptoplastic sea slugs, Plakobranchus ocellatus.</title>
        <authorList>
            <person name="Maeda T."/>
            <person name="Takahashi S."/>
            <person name="Yoshida T."/>
            <person name="Shimamura S."/>
            <person name="Takaki Y."/>
            <person name="Nagai Y."/>
            <person name="Toyoda A."/>
            <person name="Suzuki Y."/>
            <person name="Arimoto A."/>
            <person name="Ishii H."/>
            <person name="Satoh N."/>
            <person name="Nishiyama T."/>
            <person name="Hasebe M."/>
            <person name="Maruyama T."/>
            <person name="Minagawa J."/>
            <person name="Obokata J."/>
            <person name="Shigenobu S."/>
        </authorList>
    </citation>
    <scope>NUCLEOTIDE SEQUENCE [LARGE SCALE GENOMIC DNA]</scope>
</reference>
<evidence type="ECO:0000313" key="3">
    <source>
        <dbReference type="Proteomes" id="UP000735302"/>
    </source>
</evidence>
<comment type="caution">
    <text evidence="2">The sequence shown here is derived from an EMBL/GenBank/DDBJ whole genome shotgun (WGS) entry which is preliminary data.</text>
</comment>
<gene>
    <name evidence="2" type="ORF">PoB_003383700</name>
</gene>
<organism evidence="2 3">
    <name type="scientific">Plakobranchus ocellatus</name>
    <dbReference type="NCBI Taxonomy" id="259542"/>
    <lineage>
        <taxon>Eukaryota</taxon>
        <taxon>Metazoa</taxon>
        <taxon>Spiralia</taxon>
        <taxon>Lophotrochozoa</taxon>
        <taxon>Mollusca</taxon>
        <taxon>Gastropoda</taxon>
        <taxon>Heterobranchia</taxon>
        <taxon>Euthyneura</taxon>
        <taxon>Panpulmonata</taxon>
        <taxon>Sacoglossa</taxon>
        <taxon>Placobranchoidea</taxon>
        <taxon>Plakobranchidae</taxon>
        <taxon>Plakobranchus</taxon>
    </lineage>
</organism>
<dbReference type="PANTHER" id="PTHR46512">
    <property type="entry name" value="PEPTIDYLPROLYL ISOMERASE"/>
    <property type="match status" value="1"/>
</dbReference>
<keyword evidence="3" id="KW-1185">Reference proteome</keyword>
<dbReference type="PANTHER" id="PTHR46512:SF9">
    <property type="entry name" value="PEPTIDYLPROLYL ISOMERASE"/>
    <property type="match status" value="1"/>
</dbReference>
<accession>A0AAV4AKB6</accession>
<dbReference type="InterPro" id="IPR050754">
    <property type="entry name" value="FKBP4/5/8-like"/>
</dbReference>
<dbReference type="Proteomes" id="UP000735302">
    <property type="component" value="Unassembled WGS sequence"/>
</dbReference>
<dbReference type="EMBL" id="BLXT01003865">
    <property type="protein sequence ID" value="GFO07332.1"/>
    <property type="molecule type" value="Genomic_DNA"/>
</dbReference>
<evidence type="ECO:0000256" key="1">
    <source>
        <dbReference type="ARBA" id="ARBA00029569"/>
    </source>
</evidence>
<dbReference type="Gene3D" id="1.25.40.10">
    <property type="entry name" value="Tetratricopeptide repeat domain"/>
    <property type="match status" value="1"/>
</dbReference>
<evidence type="ECO:0000313" key="2">
    <source>
        <dbReference type="EMBL" id="GFO07332.1"/>
    </source>
</evidence>
<protein>
    <recommendedName>
        <fullName evidence="1">Rotamase</fullName>
    </recommendedName>
</protein>
<sequence length="110" mass="12392">MTPEMLEESKKLTCDCYNNLAACLLKDPEPNYERIIEYCDKALSIAASNGKALFRKGVSLYSLGKFSEALNVLKEAPPGPEVRKFMELCKAGQKQQEAELTDLYKGMFKF</sequence>
<dbReference type="InterPro" id="IPR011990">
    <property type="entry name" value="TPR-like_helical_dom_sf"/>
</dbReference>
<dbReference type="AlphaFoldDB" id="A0AAV4AKB6"/>
<dbReference type="SUPFAM" id="SSF48452">
    <property type="entry name" value="TPR-like"/>
    <property type="match status" value="1"/>
</dbReference>
<name>A0AAV4AKB6_9GAST</name>